<evidence type="ECO:0000256" key="7">
    <source>
        <dbReference type="ARBA" id="ARBA00022603"/>
    </source>
</evidence>
<evidence type="ECO:0000256" key="12">
    <source>
        <dbReference type="PIRNR" id="PIRNR015601"/>
    </source>
</evidence>
<accession>A0A6N2SQY6</accession>
<evidence type="ECO:0000256" key="3">
    <source>
        <dbReference type="ARBA" id="ARBA00012328"/>
    </source>
</evidence>
<dbReference type="InterPro" id="IPR029026">
    <property type="entry name" value="tRNA_m1G_MTases_N"/>
</dbReference>
<organism evidence="15">
    <name type="scientific">Schaalia odontolytica</name>
    <dbReference type="NCBI Taxonomy" id="1660"/>
    <lineage>
        <taxon>Bacteria</taxon>
        <taxon>Bacillati</taxon>
        <taxon>Actinomycetota</taxon>
        <taxon>Actinomycetes</taxon>
        <taxon>Actinomycetales</taxon>
        <taxon>Actinomycetaceae</taxon>
        <taxon>Schaalia</taxon>
    </lineage>
</organism>
<evidence type="ECO:0000259" key="13">
    <source>
        <dbReference type="Pfam" id="PF04452"/>
    </source>
</evidence>
<dbReference type="InterPro" id="IPR029028">
    <property type="entry name" value="Alpha/beta_knot_MTases"/>
</dbReference>
<keyword evidence="9 12" id="KW-0949">S-adenosyl-L-methionine</keyword>
<dbReference type="AlphaFoldDB" id="A0A6N2SQY6"/>
<dbReference type="SUPFAM" id="SSF88697">
    <property type="entry name" value="PUA domain-like"/>
    <property type="match status" value="1"/>
</dbReference>
<dbReference type="Pfam" id="PF20260">
    <property type="entry name" value="PUA_4"/>
    <property type="match status" value="1"/>
</dbReference>
<comment type="subcellular location">
    <subcellularLocation>
        <location evidence="1 12">Cytoplasm</location>
    </subcellularLocation>
</comment>
<name>A0A6N2SQY6_9ACTO</name>
<dbReference type="GO" id="GO:0005737">
    <property type="term" value="C:cytoplasm"/>
    <property type="evidence" value="ECO:0007669"/>
    <property type="project" value="UniProtKB-SubCell"/>
</dbReference>
<comment type="catalytic activity">
    <reaction evidence="11 12">
        <text>uridine(1498) in 16S rRNA + S-adenosyl-L-methionine = N(3)-methyluridine(1498) in 16S rRNA + S-adenosyl-L-homocysteine + H(+)</text>
        <dbReference type="Rhea" id="RHEA:42920"/>
        <dbReference type="Rhea" id="RHEA-COMP:10283"/>
        <dbReference type="Rhea" id="RHEA-COMP:10284"/>
        <dbReference type="ChEBI" id="CHEBI:15378"/>
        <dbReference type="ChEBI" id="CHEBI:57856"/>
        <dbReference type="ChEBI" id="CHEBI:59789"/>
        <dbReference type="ChEBI" id="CHEBI:65315"/>
        <dbReference type="ChEBI" id="CHEBI:74502"/>
        <dbReference type="EC" id="2.1.1.193"/>
    </reaction>
</comment>
<evidence type="ECO:0000256" key="6">
    <source>
        <dbReference type="ARBA" id="ARBA00022552"/>
    </source>
</evidence>
<evidence type="ECO:0000259" key="14">
    <source>
        <dbReference type="Pfam" id="PF20260"/>
    </source>
</evidence>
<feature type="domain" description="Ribosomal RNA small subunit methyltransferase E methyltransferase" evidence="13">
    <location>
        <begin position="81"/>
        <end position="265"/>
    </location>
</feature>
<reference evidence="15" key="1">
    <citation type="submission" date="2019-11" db="EMBL/GenBank/DDBJ databases">
        <authorList>
            <person name="Feng L."/>
        </authorList>
    </citation>
    <scope>NUCLEOTIDE SEQUENCE</scope>
    <source>
        <strain evidence="15">AodontolyticusLFYP35</strain>
    </source>
</reference>
<evidence type="ECO:0000256" key="2">
    <source>
        <dbReference type="ARBA" id="ARBA00005528"/>
    </source>
</evidence>
<comment type="function">
    <text evidence="10 12">Specifically methylates the N3 position of the uracil ring of uridine 1498 (m3U1498) in 16S rRNA. Acts on the fully assembled 30S ribosomal subunit.</text>
</comment>
<keyword evidence="6 12" id="KW-0698">rRNA processing</keyword>
<dbReference type="InterPro" id="IPR046887">
    <property type="entry name" value="RsmE_PUA-like"/>
</dbReference>
<dbReference type="InterPro" id="IPR006700">
    <property type="entry name" value="RsmE"/>
</dbReference>
<gene>
    <name evidence="15" type="primary">rsmE</name>
    <name evidence="15" type="ORF">AOLFYP35_00922</name>
</gene>
<dbReference type="GO" id="GO:0070475">
    <property type="term" value="P:rRNA base methylation"/>
    <property type="evidence" value="ECO:0007669"/>
    <property type="project" value="TreeGrafter"/>
</dbReference>
<dbReference type="Gene3D" id="2.40.240.20">
    <property type="entry name" value="Hypothetical PUA domain-like, domain 1"/>
    <property type="match status" value="1"/>
</dbReference>
<comment type="similarity">
    <text evidence="2 12">Belongs to the RNA methyltransferase RsmE family.</text>
</comment>
<dbReference type="GO" id="GO:0070042">
    <property type="term" value="F:rRNA (uridine-N3-)-methyltransferase activity"/>
    <property type="evidence" value="ECO:0007669"/>
    <property type="project" value="TreeGrafter"/>
</dbReference>
<dbReference type="PANTHER" id="PTHR30027:SF3">
    <property type="entry name" value="16S RRNA (URACIL(1498)-N(3))-METHYLTRANSFERASE"/>
    <property type="match status" value="1"/>
</dbReference>
<dbReference type="InterPro" id="IPR046886">
    <property type="entry name" value="RsmE_MTase_dom"/>
</dbReference>
<proteinExistence type="inferred from homology"/>
<sequence length="271" mass="29169">MTLPVFIAPDADALRACARGDSFVLDGDEGFHAATVRRIDVGAMLDVVDGTGLRARCTVIDRAKKSLTLSIDHLEREVQPEVELLLIQALSTGGRDEMAIEMATEVGVDAVMPWQANRSEVRWKGEKAAKGMRKWESTLRSATKQSRRAFIPRLEEARSSAALAEWIAQTTQDGAWVLVCHESTDRRLSELLPVLRELSARTSSASAPESQPSCPPKIAVIVGPEGGVDPDELSLFEAAGAKICLLGNTVLRASSAGPVALSLISDAIGRW</sequence>
<dbReference type="EMBL" id="CACRSM010000002">
    <property type="protein sequence ID" value="VYS94190.1"/>
    <property type="molecule type" value="Genomic_DNA"/>
</dbReference>
<evidence type="ECO:0000313" key="15">
    <source>
        <dbReference type="EMBL" id="VYS94190.1"/>
    </source>
</evidence>
<evidence type="ECO:0000256" key="1">
    <source>
        <dbReference type="ARBA" id="ARBA00004496"/>
    </source>
</evidence>
<keyword evidence="7 12" id="KW-0489">Methyltransferase</keyword>
<dbReference type="Gene3D" id="3.40.1280.10">
    <property type="match status" value="1"/>
</dbReference>
<evidence type="ECO:0000256" key="4">
    <source>
        <dbReference type="ARBA" id="ARBA00013673"/>
    </source>
</evidence>
<dbReference type="Pfam" id="PF04452">
    <property type="entry name" value="Methyltrans_RNA"/>
    <property type="match status" value="1"/>
</dbReference>
<dbReference type="InterPro" id="IPR015947">
    <property type="entry name" value="PUA-like_sf"/>
</dbReference>
<feature type="domain" description="Ribosomal RNA small subunit methyltransferase E PUA-like" evidence="14">
    <location>
        <begin position="25"/>
        <end position="71"/>
    </location>
</feature>
<evidence type="ECO:0000256" key="8">
    <source>
        <dbReference type="ARBA" id="ARBA00022679"/>
    </source>
</evidence>
<dbReference type="SUPFAM" id="SSF75217">
    <property type="entry name" value="alpha/beta knot"/>
    <property type="match status" value="1"/>
</dbReference>
<dbReference type="NCBIfam" id="NF008693">
    <property type="entry name" value="PRK11713.2-3"/>
    <property type="match status" value="1"/>
</dbReference>
<evidence type="ECO:0000256" key="10">
    <source>
        <dbReference type="ARBA" id="ARBA00025699"/>
    </source>
</evidence>
<dbReference type="CDD" id="cd18084">
    <property type="entry name" value="RsmE-like"/>
    <property type="match status" value="1"/>
</dbReference>
<dbReference type="NCBIfam" id="TIGR00046">
    <property type="entry name" value="RsmE family RNA methyltransferase"/>
    <property type="match status" value="1"/>
</dbReference>
<dbReference type="PANTHER" id="PTHR30027">
    <property type="entry name" value="RIBOSOMAL RNA SMALL SUBUNIT METHYLTRANSFERASE E"/>
    <property type="match status" value="1"/>
</dbReference>
<keyword evidence="8 12" id="KW-0808">Transferase</keyword>
<keyword evidence="5 12" id="KW-0963">Cytoplasm</keyword>
<dbReference type="PIRSF" id="PIRSF015601">
    <property type="entry name" value="MTase_slr0722"/>
    <property type="match status" value="1"/>
</dbReference>
<evidence type="ECO:0000256" key="5">
    <source>
        <dbReference type="ARBA" id="ARBA00022490"/>
    </source>
</evidence>
<dbReference type="EC" id="2.1.1.193" evidence="3 12"/>
<evidence type="ECO:0000256" key="11">
    <source>
        <dbReference type="ARBA" id="ARBA00047944"/>
    </source>
</evidence>
<evidence type="ECO:0000256" key="9">
    <source>
        <dbReference type="ARBA" id="ARBA00022691"/>
    </source>
</evidence>
<protein>
    <recommendedName>
        <fullName evidence="4 12">Ribosomal RNA small subunit methyltransferase E</fullName>
        <ecNumber evidence="3 12">2.1.1.193</ecNumber>
    </recommendedName>
</protein>